<dbReference type="EMBL" id="JAHBMH010000033">
    <property type="protein sequence ID" value="KAK1937292.1"/>
    <property type="molecule type" value="Genomic_DNA"/>
</dbReference>
<reference evidence="2" key="2">
    <citation type="submission" date="2021-05" db="EMBL/GenBank/DDBJ databases">
        <authorList>
            <person name="Pain A."/>
        </authorList>
    </citation>
    <scope>NUCLEOTIDE SEQUENCE</scope>
    <source>
        <strain evidence="2">1802A</strain>
    </source>
</reference>
<gene>
    <name evidence="2" type="ORF">X943_000829</name>
</gene>
<organism evidence="2 3">
    <name type="scientific">Babesia divergens</name>
    <dbReference type="NCBI Taxonomy" id="32595"/>
    <lineage>
        <taxon>Eukaryota</taxon>
        <taxon>Sar</taxon>
        <taxon>Alveolata</taxon>
        <taxon>Apicomplexa</taxon>
        <taxon>Aconoidasida</taxon>
        <taxon>Piroplasmida</taxon>
        <taxon>Babesiidae</taxon>
        <taxon>Babesia</taxon>
    </lineage>
</organism>
<protein>
    <submittedName>
        <fullName evidence="2">Surface protein D</fullName>
    </submittedName>
</protein>
<feature type="chain" id="PRO_5042116021" evidence="1">
    <location>
        <begin position="24"/>
        <end position="158"/>
    </location>
</feature>
<proteinExistence type="predicted"/>
<accession>A0AAD9GF75</accession>
<dbReference type="Proteomes" id="UP001195914">
    <property type="component" value="Unassembled WGS sequence"/>
</dbReference>
<reference evidence="2" key="1">
    <citation type="journal article" date="2014" name="Nucleic Acids Res.">
        <title>The evolutionary dynamics of variant antigen genes in Babesia reveal a history of genomic innovation underlying host-parasite interaction.</title>
        <authorList>
            <person name="Jackson A.P."/>
            <person name="Otto T.D."/>
            <person name="Darby A."/>
            <person name="Ramaprasad A."/>
            <person name="Xia D."/>
            <person name="Echaide I.E."/>
            <person name="Farber M."/>
            <person name="Gahlot S."/>
            <person name="Gamble J."/>
            <person name="Gupta D."/>
            <person name="Gupta Y."/>
            <person name="Jackson L."/>
            <person name="Malandrin L."/>
            <person name="Malas T.B."/>
            <person name="Moussa E."/>
            <person name="Nair M."/>
            <person name="Reid A.J."/>
            <person name="Sanders M."/>
            <person name="Sharma J."/>
            <person name="Tracey A."/>
            <person name="Quail M.A."/>
            <person name="Weir W."/>
            <person name="Wastling J.M."/>
            <person name="Hall N."/>
            <person name="Willadsen P."/>
            <person name="Lingelbach K."/>
            <person name="Shiels B."/>
            <person name="Tait A."/>
            <person name="Berriman M."/>
            <person name="Allred D.R."/>
            <person name="Pain A."/>
        </authorList>
    </citation>
    <scope>NUCLEOTIDE SEQUENCE</scope>
    <source>
        <strain evidence="2">1802A</strain>
    </source>
</reference>
<name>A0AAD9GF75_BABDI</name>
<evidence type="ECO:0000313" key="3">
    <source>
        <dbReference type="Proteomes" id="UP001195914"/>
    </source>
</evidence>
<feature type="signal peptide" evidence="1">
    <location>
        <begin position="1"/>
        <end position="23"/>
    </location>
</feature>
<sequence length="158" mass="16911">MAVKGGFIAMLFFLTAFFARARADGACKDADLATLGFNAGTPDDAQIAKLALSTSALRKVGKNSLSLTAAKDLDKIQTKLEKEFAKAGLTGVNSACVRCFAESTQCVAKHCKSQCLNEFSNKCTKCIKEHCHNGFSKCVGMPTIDPAEHQDKIKNATQ</sequence>
<dbReference type="AlphaFoldDB" id="A0AAD9GF75"/>
<comment type="caution">
    <text evidence="2">The sequence shown here is derived from an EMBL/GenBank/DDBJ whole genome shotgun (WGS) entry which is preliminary data.</text>
</comment>
<evidence type="ECO:0000256" key="1">
    <source>
        <dbReference type="SAM" id="SignalP"/>
    </source>
</evidence>
<keyword evidence="3" id="KW-1185">Reference proteome</keyword>
<keyword evidence="1" id="KW-0732">Signal</keyword>
<evidence type="ECO:0000313" key="2">
    <source>
        <dbReference type="EMBL" id="KAK1937292.1"/>
    </source>
</evidence>